<feature type="transmembrane region" description="Helical" evidence="6">
    <location>
        <begin position="489"/>
        <end position="506"/>
    </location>
</feature>
<dbReference type="EMBL" id="DF237133">
    <property type="protein sequence ID" value="GAQ84323.1"/>
    <property type="molecule type" value="Genomic_DNA"/>
</dbReference>
<feature type="transmembrane region" description="Helical" evidence="6">
    <location>
        <begin position="149"/>
        <end position="171"/>
    </location>
</feature>
<dbReference type="GO" id="GO:0006865">
    <property type="term" value="P:amino acid transport"/>
    <property type="evidence" value="ECO:0000318"/>
    <property type="project" value="GO_Central"/>
</dbReference>
<evidence type="ECO:0000313" key="8">
    <source>
        <dbReference type="EMBL" id="GAQ84323.1"/>
    </source>
</evidence>
<protein>
    <submittedName>
        <fullName evidence="8">Cationic amino acid transporter</fullName>
    </submittedName>
</protein>
<feature type="transmembrane region" description="Helical" evidence="6">
    <location>
        <begin position="320"/>
        <end position="342"/>
    </location>
</feature>
<keyword evidence="5 6" id="KW-0472">Membrane</keyword>
<gene>
    <name evidence="8" type="ORF">KFL_001840220</name>
</gene>
<keyword evidence="3 6" id="KW-0812">Transmembrane</keyword>
<feature type="transmembrane region" description="Helical" evidence="6">
    <location>
        <begin position="568"/>
        <end position="586"/>
    </location>
</feature>
<feature type="transmembrane region" description="Helical" evidence="6">
    <location>
        <begin position="117"/>
        <end position="137"/>
    </location>
</feature>
<evidence type="ECO:0000256" key="3">
    <source>
        <dbReference type="ARBA" id="ARBA00022692"/>
    </source>
</evidence>
<dbReference type="STRING" id="105231.A0A1Y1I1I0"/>
<feature type="transmembrane region" description="Helical" evidence="6">
    <location>
        <begin position="248"/>
        <end position="265"/>
    </location>
</feature>
<evidence type="ECO:0000256" key="1">
    <source>
        <dbReference type="ARBA" id="ARBA00004141"/>
    </source>
</evidence>
<feature type="transmembrane region" description="Helical" evidence="6">
    <location>
        <begin position="543"/>
        <end position="562"/>
    </location>
</feature>
<dbReference type="GO" id="GO:0016020">
    <property type="term" value="C:membrane"/>
    <property type="evidence" value="ECO:0007669"/>
    <property type="project" value="UniProtKB-SubCell"/>
</dbReference>
<organism evidence="8 9">
    <name type="scientific">Klebsormidium nitens</name>
    <name type="common">Green alga</name>
    <name type="synonym">Ulothrix nitens</name>
    <dbReference type="NCBI Taxonomy" id="105231"/>
    <lineage>
        <taxon>Eukaryota</taxon>
        <taxon>Viridiplantae</taxon>
        <taxon>Streptophyta</taxon>
        <taxon>Klebsormidiophyceae</taxon>
        <taxon>Klebsormidiales</taxon>
        <taxon>Klebsormidiaceae</taxon>
        <taxon>Klebsormidium</taxon>
    </lineage>
</organism>
<dbReference type="OrthoDB" id="5982228at2759"/>
<dbReference type="Proteomes" id="UP000054558">
    <property type="component" value="Unassembled WGS sequence"/>
</dbReference>
<evidence type="ECO:0000256" key="4">
    <source>
        <dbReference type="ARBA" id="ARBA00022989"/>
    </source>
</evidence>
<dbReference type="PANTHER" id="PTHR43243">
    <property type="entry name" value="INNER MEMBRANE TRANSPORTER YGJI-RELATED"/>
    <property type="match status" value="1"/>
</dbReference>
<proteinExistence type="inferred from homology"/>
<dbReference type="GO" id="GO:0015171">
    <property type="term" value="F:amino acid transmembrane transporter activity"/>
    <property type="evidence" value="ECO:0000318"/>
    <property type="project" value="GO_Central"/>
</dbReference>
<evidence type="ECO:0000313" key="9">
    <source>
        <dbReference type="Proteomes" id="UP000054558"/>
    </source>
</evidence>
<evidence type="ECO:0000256" key="2">
    <source>
        <dbReference type="ARBA" id="ARBA00008572"/>
    </source>
</evidence>
<name>A0A1Y1I1I0_KLENI</name>
<keyword evidence="4 6" id="KW-1133">Transmembrane helix</keyword>
<dbReference type="OMA" id="WILGWDL"/>
<reference evidence="8 9" key="1">
    <citation type="journal article" date="2014" name="Nat. Commun.">
        <title>Klebsormidium flaccidum genome reveals primary factors for plant terrestrial adaptation.</title>
        <authorList>
            <person name="Hori K."/>
            <person name="Maruyama F."/>
            <person name="Fujisawa T."/>
            <person name="Togashi T."/>
            <person name="Yamamoto N."/>
            <person name="Seo M."/>
            <person name="Sato S."/>
            <person name="Yamada T."/>
            <person name="Mori H."/>
            <person name="Tajima N."/>
            <person name="Moriyama T."/>
            <person name="Ikeuchi M."/>
            <person name="Watanabe M."/>
            <person name="Wada H."/>
            <person name="Kobayashi K."/>
            <person name="Saito M."/>
            <person name="Masuda T."/>
            <person name="Sasaki-Sekimoto Y."/>
            <person name="Mashiguchi K."/>
            <person name="Awai K."/>
            <person name="Shimojima M."/>
            <person name="Masuda S."/>
            <person name="Iwai M."/>
            <person name="Nobusawa T."/>
            <person name="Narise T."/>
            <person name="Kondo S."/>
            <person name="Saito H."/>
            <person name="Sato R."/>
            <person name="Murakawa M."/>
            <person name="Ihara Y."/>
            <person name="Oshima-Yamada Y."/>
            <person name="Ohtaka K."/>
            <person name="Satoh M."/>
            <person name="Sonobe K."/>
            <person name="Ishii M."/>
            <person name="Ohtani R."/>
            <person name="Kanamori-Sato M."/>
            <person name="Honoki R."/>
            <person name="Miyazaki D."/>
            <person name="Mochizuki H."/>
            <person name="Umetsu J."/>
            <person name="Higashi K."/>
            <person name="Shibata D."/>
            <person name="Kamiya Y."/>
            <person name="Sato N."/>
            <person name="Nakamura Y."/>
            <person name="Tabata S."/>
            <person name="Ida S."/>
            <person name="Kurokawa K."/>
            <person name="Ohta H."/>
        </authorList>
    </citation>
    <scope>NUCLEOTIDE SEQUENCE [LARGE SCALE GENOMIC DNA]</scope>
    <source>
        <strain evidence="8 9">NIES-2285</strain>
    </source>
</reference>
<dbReference type="AlphaFoldDB" id="A0A1Y1I1I0"/>
<dbReference type="Pfam" id="PF13520">
    <property type="entry name" value="AA_permease_2"/>
    <property type="match status" value="1"/>
</dbReference>
<evidence type="ECO:0000256" key="5">
    <source>
        <dbReference type="ARBA" id="ARBA00023136"/>
    </source>
</evidence>
<dbReference type="PANTHER" id="PTHR43243:SF45">
    <property type="entry name" value="CATIONIC AMINO ACID TRANSPORTER 9, CHLOROPLASTIC"/>
    <property type="match status" value="1"/>
</dbReference>
<feature type="transmembrane region" description="Helical" evidence="6">
    <location>
        <begin position="90"/>
        <end position="111"/>
    </location>
</feature>
<feature type="transmembrane region" description="Helical" evidence="6">
    <location>
        <begin position="277"/>
        <end position="299"/>
    </location>
</feature>
<sequence>MEASGVQRGPPAGWLQSFLASASRVKVYGASDARELAPTDESLPVLARGNSVSSSRSSTGEEQAIAVDSLATPRPSSKDSLTRRLGPWDLTLLGIGASIGSGIFVVTGVAARQAGPAVALSFLLAGLASALDALCYAELAARFPALGSAYLYTYLTFSELPAFLVFSHLMFDYHISAASIARSLAGYTVKLLVRILPFTAPYIPQWLAGGGLSLLGGLLSVNFLAPLILLALTLLLCQGVKESSTINAVMTCTKVAIVLLVVAVGTSEVDPANWVPFAPSGLPAVVSTSTLVFFAYVGFDAVANTAEESKNPQRDLPVGIIGSLAVCTLLYVSVCLVLTGMVPYTQLDPESPLSSAFSAKGLAFIEGIIDLGAVVGLTTTLLVGLYAQSRLYMGVGRDGLLPARFFAQVSPLHHTPVRAQAWVGLVAGTLALFFDVSRLSHILSVGVLTAYGVVCMCIISLRLDPGHCPRGGRFAFPALDNLTRWQEGTLCMAAVAALVFAGGIAARLGGGFGVLALFLAAAAAAALPLILRQGYKTHAGFSCPLVPGLPLLGMAFNVYLLAQMHWEAYVRLVAVTILSILLYAFYGQHHGGSGTISTAYQKINGGDNNQESS</sequence>
<dbReference type="Pfam" id="PF13906">
    <property type="entry name" value="AA_permease_C"/>
    <property type="match status" value="1"/>
</dbReference>
<accession>A0A1Y1I1I0</accession>
<comment type="subcellular location">
    <subcellularLocation>
        <location evidence="1">Membrane</location>
        <topology evidence="1">Multi-pass membrane protein</topology>
    </subcellularLocation>
</comment>
<feature type="domain" description="Cationic amino acid transporter C-terminal" evidence="7">
    <location>
        <begin position="541"/>
        <end position="590"/>
    </location>
</feature>
<keyword evidence="9" id="KW-1185">Reference proteome</keyword>
<dbReference type="InterPro" id="IPR002293">
    <property type="entry name" value="AA/rel_permease1"/>
</dbReference>
<evidence type="ECO:0000256" key="6">
    <source>
        <dbReference type="SAM" id="Phobius"/>
    </source>
</evidence>
<comment type="similarity">
    <text evidence="2">Belongs to the amino acid-polyamine-organocation (APC) superfamily. Cationic amino acid transporter (CAT) (TC 2.A.3.3) family.</text>
</comment>
<dbReference type="Gene3D" id="1.20.1740.10">
    <property type="entry name" value="Amino acid/polyamine transporter I"/>
    <property type="match status" value="1"/>
</dbReference>
<feature type="transmembrane region" description="Helical" evidence="6">
    <location>
        <begin position="442"/>
        <end position="463"/>
    </location>
</feature>
<dbReference type="InterPro" id="IPR029485">
    <property type="entry name" value="CAT_C"/>
</dbReference>
<feature type="transmembrane region" description="Helical" evidence="6">
    <location>
        <begin position="512"/>
        <end position="531"/>
    </location>
</feature>
<feature type="transmembrane region" description="Helical" evidence="6">
    <location>
        <begin position="214"/>
        <end position="236"/>
    </location>
</feature>
<evidence type="ECO:0000259" key="7">
    <source>
        <dbReference type="Pfam" id="PF13906"/>
    </source>
</evidence>
<feature type="transmembrane region" description="Helical" evidence="6">
    <location>
        <begin position="362"/>
        <end position="387"/>
    </location>
</feature>